<evidence type="ECO:0000313" key="1">
    <source>
        <dbReference type="EMBL" id="KAF2103882.1"/>
    </source>
</evidence>
<protein>
    <submittedName>
        <fullName evidence="1">Uncharacterized protein</fullName>
    </submittedName>
</protein>
<proteinExistence type="predicted"/>
<dbReference type="AlphaFoldDB" id="A0A9P4IPX2"/>
<name>A0A9P4IPX2_9PEZI</name>
<evidence type="ECO:0000313" key="2">
    <source>
        <dbReference type="Proteomes" id="UP000799772"/>
    </source>
</evidence>
<dbReference type="EMBL" id="ML978121">
    <property type="protein sequence ID" value="KAF2103882.1"/>
    <property type="molecule type" value="Genomic_DNA"/>
</dbReference>
<dbReference type="Proteomes" id="UP000799772">
    <property type="component" value="Unassembled WGS sequence"/>
</dbReference>
<comment type="caution">
    <text evidence="1">The sequence shown here is derived from an EMBL/GenBank/DDBJ whole genome shotgun (WGS) entry which is preliminary data.</text>
</comment>
<organism evidence="1 2">
    <name type="scientific">Rhizodiscina lignyota</name>
    <dbReference type="NCBI Taxonomy" id="1504668"/>
    <lineage>
        <taxon>Eukaryota</taxon>
        <taxon>Fungi</taxon>
        <taxon>Dikarya</taxon>
        <taxon>Ascomycota</taxon>
        <taxon>Pezizomycotina</taxon>
        <taxon>Dothideomycetes</taxon>
        <taxon>Pleosporomycetidae</taxon>
        <taxon>Aulographales</taxon>
        <taxon>Rhizodiscinaceae</taxon>
        <taxon>Rhizodiscina</taxon>
    </lineage>
</organism>
<sequence>MTEPPTAEAMTNVLNEMELSTKLLDKAMKRLEESDEYLYKDVFDYGGGRYRHRWRRTLHQICILYDSESRALEHQVLELKLRKYQKENWDKLAVVLISRMIGANEGGKGGFEVLRSGPWKGDISSAWTEFKRSIEVDMEARIKEQTEAEGAEDVAAGSSWSYEVIVMDE</sequence>
<keyword evidence="2" id="KW-1185">Reference proteome</keyword>
<accession>A0A9P4IPX2</accession>
<reference evidence="1" key="1">
    <citation type="journal article" date="2020" name="Stud. Mycol.">
        <title>101 Dothideomycetes genomes: a test case for predicting lifestyles and emergence of pathogens.</title>
        <authorList>
            <person name="Haridas S."/>
            <person name="Albert R."/>
            <person name="Binder M."/>
            <person name="Bloem J."/>
            <person name="Labutti K."/>
            <person name="Salamov A."/>
            <person name="Andreopoulos B."/>
            <person name="Baker S."/>
            <person name="Barry K."/>
            <person name="Bills G."/>
            <person name="Bluhm B."/>
            <person name="Cannon C."/>
            <person name="Castanera R."/>
            <person name="Culley D."/>
            <person name="Daum C."/>
            <person name="Ezra D."/>
            <person name="Gonzalez J."/>
            <person name="Henrissat B."/>
            <person name="Kuo A."/>
            <person name="Liang C."/>
            <person name="Lipzen A."/>
            <person name="Lutzoni F."/>
            <person name="Magnuson J."/>
            <person name="Mondo S."/>
            <person name="Nolan M."/>
            <person name="Ohm R."/>
            <person name="Pangilinan J."/>
            <person name="Park H.-J."/>
            <person name="Ramirez L."/>
            <person name="Alfaro M."/>
            <person name="Sun H."/>
            <person name="Tritt A."/>
            <person name="Yoshinaga Y."/>
            <person name="Zwiers L.-H."/>
            <person name="Turgeon B."/>
            <person name="Goodwin S."/>
            <person name="Spatafora J."/>
            <person name="Crous P."/>
            <person name="Grigoriev I."/>
        </authorList>
    </citation>
    <scope>NUCLEOTIDE SEQUENCE</scope>
    <source>
        <strain evidence="1">CBS 133067</strain>
    </source>
</reference>
<gene>
    <name evidence="1" type="ORF">NA57DRAFT_70092</name>
</gene>